<dbReference type="Pfam" id="PF13180">
    <property type="entry name" value="PDZ_2"/>
    <property type="match status" value="1"/>
</dbReference>
<feature type="transmembrane region" description="Helical" evidence="5">
    <location>
        <begin position="218"/>
        <end position="241"/>
    </location>
</feature>
<gene>
    <name evidence="7" type="ORF">D5H75_11800</name>
</gene>
<dbReference type="AlphaFoldDB" id="A0A3A4B0J8"/>
<keyword evidence="5" id="KW-0812">Transmembrane</keyword>
<dbReference type="GO" id="GO:0004252">
    <property type="term" value="F:serine-type endopeptidase activity"/>
    <property type="evidence" value="ECO:0007669"/>
    <property type="project" value="InterPro"/>
</dbReference>
<feature type="compositionally biased region" description="Low complexity" evidence="4">
    <location>
        <begin position="117"/>
        <end position="129"/>
    </location>
</feature>
<feature type="compositionally biased region" description="Gly residues" evidence="4">
    <location>
        <begin position="155"/>
        <end position="170"/>
    </location>
</feature>
<dbReference type="SUPFAM" id="SSF50156">
    <property type="entry name" value="PDZ domain-like"/>
    <property type="match status" value="1"/>
</dbReference>
<proteinExistence type="inferred from homology"/>
<comment type="caution">
    <text evidence="7">The sequence shown here is derived from an EMBL/GenBank/DDBJ whole genome shotgun (WGS) entry which is preliminary data.</text>
</comment>
<evidence type="ECO:0000313" key="7">
    <source>
        <dbReference type="EMBL" id="RJL33458.1"/>
    </source>
</evidence>
<feature type="compositionally biased region" description="Basic and acidic residues" evidence="4">
    <location>
        <begin position="48"/>
        <end position="72"/>
    </location>
</feature>
<keyword evidence="2" id="KW-0645">Protease</keyword>
<feature type="region of interest" description="Disordered" evidence="4">
    <location>
        <begin position="244"/>
        <end position="265"/>
    </location>
</feature>
<dbReference type="Gene3D" id="2.40.10.10">
    <property type="entry name" value="Trypsin-like serine proteases"/>
    <property type="match status" value="2"/>
</dbReference>
<dbReference type="EMBL" id="QZEY01000003">
    <property type="protein sequence ID" value="RJL33458.1"/>
    <property type="molecule type" value="Genomic_DNA"/>
</dbReference>
<dbReference type="GO" id="GO:0006508">
    <property type="term" value="P:proteolysis"/>
    <property type="evidence" value="ECO:0007669"/>
    <property type="project" value="UniProtKB-KW"/>
</dbReference>
<protein>
    <submittedName>
        <fullName evidence="7">PDZ domain-containing protein</fullName>
    </submittedName>
</protein>
<feature type="compositionally biased region" description="Basic and acidic residues" evidence="4">
    <location>
        <begin position="1"/>
        <end position="17"/>
    </location>
</feature>
<feature type="compositionally biased region" description="Basic and acidic residues" evidence="4">
    <location>
        <begin position="82"/>
        <end position="97"/>
    </location>
</feature>
<dbReference type="PANTHER" id="PTHR43343:SF3">
    <property type="entry name" value="PROTEASE DO-LIKE 8, CHLOROPLASTIC"/>
    <property type="match status" value="1"/>
</dbReference>
<comment type="similarity">
    <text evidence="1">Belongs to the peptidase S1C family.</text>
</comment>
<evidence type="ECO:0000256" key="1">
    <source>
        <dbReference type="ARBA" id="ARBA00010541"/>
    </source>
</evidence>
<dbReference type="SMART" id="SM00228">
    <property type="entry name" value="PDZ"/>
    <property type="match status" value="1"/>
</dbReference>
<feature type="compositionally biased region" description="Pro residues" evidence="4">
    <location>
        <begin position="138"/>
        <end position="154"/>
    </location>
</feature>
<dbReference type="InterPro" id="IPR009003">
    <property type="entry name" value="Peptidase_S1_PA"/>
</dbReference>
<dbReference type="InterPro" id="IPR043504">
    <property type="entry name" value="Peptidase_S1_PA_chymotrypsin"/>
</dbReference>
<sequence length="576" mass="56846">MSDETRVPRPDASRGTDETQTDLAQESPTGSEHAGAGDRRPAGGAGAEGERPAGLADERAAGSEDERTEAGADRSAAAAEAGRTEAGAERAGAEAERPTAAYARPDFLPNDTPPLGHQPGQPGRYGQPGLVTAELPHVAPPPAGPVAGPVPPGSGGPGVPSGPGGPGGTAQPGWGWENTGAPAAAQPYGMGGQGGWPPPPGDRLGPARAERRGPSMGTLVALALLIALIAGTAGGLGTYWATRDGSGSNSSFKLPAAPTGTKSRAPESIAGVASKVLPSVVSLDVTGRGEAGSGSGFVIQGGYVVTNNHVVAPADPGGEIKVHFSNGKSSSARIVGRDPKSDIAVVKPDDTFGAPVSTLGNSDDVVVGDPVIAIGSPLGLSGTVTTGIVSALNRPVEAGGEQGGETAYLNAIQTDAAINPGNSGGPLVDASGRVIGVNSAIASLGRSSLGGGQTGSIGLGFAIPVNHVSRVVEQLVTTGKAKTTIIGASLDSRYQGGGARILPESVGGTPPIEPGGPADKAGLKAGDIILEFDGKPVENGNALIVAIRSRNPGEKVQMLVQRGGSEQTVTVTLGAK</sequence>
<feature type="domain" description="PDZ" evidence="6">
    <location>
        <begin position="512"/>
        <end position="564"/>
    </location>
</feature>
<evidence type="ECO:0000256" key="2">
    <source>
        <dbReference type="ARBA" id="ARBA00022670"/>
    </source>
</evidence>
<feature type="region of interest" description="Disordered" evidence="4">
    <location>
        <begin position="1"/>
        <end position="212"/>
    </location>
</feature>
<keyword evidence="3" id="KW-0378">Hydrolase</keyword>
<dbReference type="InterPro" id="IPR036034">
    <property type="entry name" value="PDZ_sf"/>
</dbReference>
<keyword evidence="5" id="KW-1133">Transmembrane helix</keyword>
<evidence type="ECO:0000259" key="6">
    <source>
        <dbReference type="PROSITE" id="PS50106"/>
    </source>
</evidence>
<dbReference type="InterPro" id="IPR001478">
    <property type="entry name" value="PDZ"/>
</dbReference>
<dbReference type="RefSeq" id="WP_119926417.1">
    <property type="nucleotide sequence ID" value="NZ_QZEY01000003.1"/>
</dbReference>
<keyword evidence="8" id="KW-1185">Reference proteome</keyword>
<dbReference type="Pfam" id="PF13365">
    <property type="entry name" value="Trypsin_2"/>
    <property type="match status" value="1"/>
</dbReference>
<dbReference type="InterPro" id="IPR051201">
    <property type="entry name" value="Chloro_Bact_Ser_Proteases"/>
</dbReference>
<keyword evidence="5" id="KW-0472">Membrane</keyword>
<name>A0A3A4B0J8_9ACTN</name>
<dbReference type="Gene3D" id="2.30.42.10">
    <property type="match status" value="1"/>
</dbReference>
<accession>A0A3A4B0J8</accession>
<evidence type="ECO:0000313" key="8">
    <source>
        <dbReference type="Proteomes" id="UP000265768"/>
    </source>
</evidence>
<dbReference type="PRINTS" id="PR00834">
    <property type="entry name" value="PROTEASES2C"/>
</dbReference>
<evidence type="ECO:0000256" key="5">
    <source>
        <dbReference type="SAM" id="Phobius"/>
    </source>
</evidence>
<reference evidence="7 8" key="1">
    <citation type="submission" date="2018-09" db="EMBL/GenBank/DDBJ databases">
        <title>YIM 75507 draft genome.</title>
        <authorList>
            <person name="Tang S."/>
            <person name="Feng Y."/>
        </authorList>
    </citation>
    <scope>NUCLEOTIDE SEQUENCE [LARGE SCALE GENOMIC DNA]</scope>
    <source>
        <strain evidence="7 8">YIM 75507</strain>
    </source>
</reference>
<dbReference type="SUPFAM" id="SSF50494">
    <property type="entry name" value="Trypsin-like serine proteases"/>
    <property type="match status" value="1"/>
</dbReference>
<dbReference type="OrthoDB" id="73775at2"/>
<evidence type="ECO:0000256" key="3">
    <source>
        <dbReference type="ARBA" id="ARBA00022801"/>
    </source>
</evidence>
<organism evidence="7 8">
    <name type="scientific">Bailinhaonella thermotolerans</name>
    <dbReference type="NCBI Taxonomy" id="1070861"/>
    <lineage>
        <taxon>Bacteria</taxon>
        <taxon>Bacillati</taxon>
        <taxon>Actinomycetota</taxon>
        <taxon>Actinomycetes</taxon>
        <taxon>Streptosporangiales</taxon>
        <taxon>Streptosporangiaceae</taxon>
        <taxon>Bailinhaonella</taxon>
    </lineage>
</organism>
<dbReference type="PROSITE" id="PS50106">
    <property type="entry name" value="PDZ"/>
    <property type="match status" value="1"/>
</dbReference>
<dbReference type="InterPro" id="IPR001940">
    <property type="entry name" value="Peptidase_S1C"/>
</dbReference>
<dbReference type="PANTHER" id="PTHR43343">
    <property type="entry name" value="PEPTIDASE S12"/>
    <property type="match status" value="1"/>
</dbReference>
<dbReference type="Proteomes" id="UP000265768">
    <property type="component" value="Unassembled WGS sequence"/>
</dbReference>
<feature type="compositionally biased region" description="Polar residues" evidence="4">
    <location>
        <begin position="21"/>
        <end position="30"/>
    </location>
</feature>
<evidence type="ECO:0000256" key="4">
    <source>
        <dbReference type="SAM" id="MobiDB-lite"/>
    </source>
</evidence>